<protein>
    <submittedName>
        <fullName evidence="2">Demethylmenaquinone methyltransferase / 2-methoxy-6-polyprenyl-1,4-benzoquinol methylase/ArsR family transcriptional regulator</fullName>
    </submittedName>
</protein>
<keyword evidence="2" id="KW-0489">Methyltransferase</keyword>
<evidence type="ECO:0000313" key="3">
    <source>
        <dbReference type="Proteomes" id="UP000294360"/>
    </source>
</evidence>
<evidence type="ECO:0000256" key="1">
    <source>
        <dbReference type="SAM" id="MobiDB-lite"/>
    </source>
</evidence>
<proteinExistence type="predicted"/>
<evidence type="ECO:0000313" key="2">
    <source>
        <dbReference type="EMBL" id="VFU08642.1"/>
    </source>
</evidence>
<accession>A0A4U8YXF4</accession>
<dbReference type="AlphaFoldDB" id="A0A4U8YXF4"/>
<dbReference type="GO" id="GO:0032259">
    <property type="term" value="P:methylation"/>
    <property type="evidence" value="ECO:0007669"/>
    <property type="project" value="UniProtKB-KW"/>
</dbReference>
<feature type="region of interest" description="Disordered" evidence="1">
    <location>
        <begin position="86"/>
        <end position="121"/>
    </location>
</feature>
<dbReference type="EMBL" id="LR536450">
    <property type="protein sequence ID" value="VFU08642.1"/>
    <property type="molecule type" value="Genomic_DNA"/>
</dbReference>
<dbReference type="KEGG" id="mtun:MTUNDRAET4_1749"/>
<reference evidence="2 3" key="1">
    <citation type="submission" date="2019-03" db="EMBL/GenBank/DDBJ databases">
        <authorList>
            <person name="Kox A.R. M."/>
        </authorList>
    </citation>
    <scope>NUCLEOTIDE SEQUENCE [LARGE SCALE GENOMIC DNA]</scope>
    <source>
        <strain evidence="2">MTUNDRAET4 annotated genome</strain>
    </source>
</reference>
<name>A0A4U8YXF4_METTU</name>
<dbReference type="GO" id="GO:0008168">
    <property type="term" value="F:methyltransferase activity"/>
    <property type="evidence" value="ECO:0007669"/>
    <property type="project" value="UniProtKB-KW"/>
</dbReference>
<dbReference type="Proteomes" id="UP000294360">
    <property type="component" value="Chromosome"/>
</dbReference>
<organism evidence="2 3">
    <name type="scientific">Methylocella tundrae</name>
    <dbReference type="NCBI Taxonomy" id="227605"/>
    <lineage>
        <taxon>Bacteria</taxon>
        <taxon>Pseudomonadati</taxon>
        <taxon>Pseudomonadota</taxon>
        <taxon>Alphaproteobacteria</taxon>
        <taxon>Hyphomicrobiales</taxon>
        <taxon>Beijerinckiaceae</taxon>
        <taxon>Methylocella</taxon>
    </lineage>
</organism>
<sequence length="121" mass="12873">MSQSGQAAGFARDIVARLAPGDAHLLADRARLAEVRQARAEQAARYFASHAANWDEVRAMHLPEERVEAAILEAVGTGPFNAALDLGTGGRPHARNSGAACDARGRRRSVAANAQRRQGAY</sequence>
<gene>
    <name evidence="2" type="ORF">MTUNDRAET4_1749</name>
</gene>
<keyword evidence="2" id="KW-0808">Transferase</keyword>